<feature type="transmembrane region" description="Helical" evidence="9">
    <location>
        <begin position="401"/>
        <end position="421"/>
    </location>
</feature>
<evidence type="ECO:0000259" key="10">
    <source>
        <dbReference type="Pfam" id="PF02355"/>
    </source>
</evidence>
<evidence type="ECO:0000256" key="5">
    <source>
        <dbReference type="ARBA" id="ARBA00022927"/>
    </source>
</evidence>
<dbReference type="InterPro" id="IPR005791">
    <property type="entry name" value="SecD"/>
</dbReference>
<sequence length="538" mass="58361">MSTLRLKWAMLIVVLLVAGYYLLPTVRLFSMEEEQRGSKDPSIAEIRENAMRLGLDLQGGSYLVYEVDLDKIPEEERTGDELDRAIEILRSRIDQYGVTEPIIQKQGTDRIVVQLPGLNDPQEVHDLVGRTARLDFRLVKNPEEVLQALNIMDRTIARSNRGLSANDSTAVADSLLNAEKPFSSLLQVAQQGQGGVVYVPAQNLDAVEAMYNQVAFDRNKNEPKVLAGGTVLIWGENLVDANGVNPGRFLYALSARPELTGSNIEDAEMRFGLEPSRPQAAGVQLTLDKRGAAVFTRVTGNNVGRQLAIVLDNVVRSAPFIQDKIRGGVASITGLGDDDEARVLQIVLRAGALPTDLILLEERSVGASLGADSIQQGIKASLLGLGMVILVMVIWYRASGFLAVLALLLNLVFLFAVLGAIRGTLTLPGIAGIVLTIGMAVDANVLVFERIREELRTGKTVRGAVEAGYGRALVTILDSNLTTLISSIVLFQFGTGPIRGFALTLMVGIIANLFTAVFVTRLLYDSVMARRQLKSLSI</sequence>
<keyword evidence="8 9" id="KW-0472">Membrane</keyword>
<dbReference type="PANTHER" id="PTHR30081:SF1">
    <property type="entry name" value="PROTEIN TRANSLOCASE SUBUNIT SECD"/>
    <property type="match status" value="1"/>
</dbReference>
<evidence type="ECO:0000256" key="1">
    <source>
        <dbReference type="ARBA" id="ARBA00004651"/>
    </source>
</evidence>
<name>A0A7Y2EEA8_UNCEI</name>
<evidence type="ECO:0000256" key="6">
    <source>
        <dbReference type="ARBA" id="ARBA00022989"/>
    </source>
</evidence>
<dbReference type="InterPro" id="IPR022813">
    <property type="entry name" value="SecD/SecF_arch_bac"/>
</dbReference>
<dbReference type="InterPro" id="IPR055344">
    <property type="entry name" value="SecD_SecF_C_bact"/>
</dbReference>
<dbReference type="PANTHER" id="PTHR30081">
    <property type="entry name" value="PROTEIN-EXPORT MEMBRANE PROTEIN SEC"/>
    <property type="match status" value="1"/>
</dbReference>
<feature type="transmembrane region" description="Helical" evidence="9">
    <location>
        <begin position="427"/>
        <end position="448"/>
    </location>
</feature>
<dbReference type="FunFam" id="1.20.1640.10:FF:000004">
    <property type="entry name" value="Protein translocase subunit SecD"/>
    <property type="match status" value="1"/>
</dbReference>
<keyword evidence="5 9" id="KW-0653">Protein transport</keyword>
<evidence type="ECO:0000313" key="14">
    <source>
        <dbReference type="Proteomes" id="UP000547674"/>
    </source>
</evidence>
<dbReference type="EMBL" id="JABDJR010000639">
    <property type="protein sequence ID" value="NNF08259.1"/>
    <property type="molecule type" value="Genomic_DNA"/>
</dbReference>
<evidence type="ECO:0000313" key="13">
    <source>
        <dbReference type="EMBL" id="NNF08259.1"/>
    </source>
</evidence>
<accession>A0A7Y2EEA8</accession>
<comment type="subunit">
    <text evidence="9">Forms a complex with SecF. Part of the essential Sec protein translocation apparatus which comprises SecA, SecYEG and auxiliary proteins SecDF. Other proteins may also be involved.</text>
</comment>
<comment type="caution">
    <text evidence="9">Lacks conserved residue(s) required for the propagation of feature annotation.</text>
</comment>
<organism evidence="13 14">
    <name type="scientific">Eiseniibacteriota bacterium</name>
    <dbReference type="NCBI Taxonomy" id="2212470"/>
    <lineage>
        <taxon>Bacteria</taxon>
        <taxon>Candidatus Eiseniibacteriota</taxon>
    </lineage>
</organism>
<protein>
    <recommendedName>
        <fullName evidence="9">Protein translocase subunit SecD</fullName>
    </recommendedName>
</protein>
<dbReference type="Pfam" id="PF21760">
    <property type="entry name" value="SecD_1st"/>
    <property type="match status" value="1"/>
</dbReference>
<dbReference type="NCBIfam" id="TIGR00916">
    <property type="entry name" value="2A0604s01"/>
    <property type="match status" value="1"/>
</dbReference>
<dbReference type="Gene3D" id="1.20.1640.10">
    <property type="entry name" value="Multidrug efflux transporter AcrB transmembrane domain"/>
    <property type="match status" value="1"/>
</dbReference>
<evidence type="ECO:0000256" key="9">
    <source>
        <dbReference type="HAMAP-Rule" id="MF_01463"/>
    </source>
</evidence>
<evidence type="ECO:0000256" key="4">
    <source>
        <dbReference type="ARBA" id="ARBA00022692"/>
    </source>
</evidence>
<comment type="similarity">
    <text evidence="9">Belongs to the SecD/SecF family. SecD subfamily.</text>
</comment>
<dbReference type="InterPro" id="IPR048634">
    <property type="entry name" value="SecD_SecF_C"/>
</dbReference>
<feature type="transmembrane region" description="Helical" evidence="9">
    <location>
        <begin position="469"/>
        <end position="494"/>
    </location>
</feature>
<dbReference type="Pfam" id="PF22599">
    <property type="entry name" value="SecDF_P1_head"/>
    <property type="match status" value="1"/>
</dbReference>
<dbReference type="Gene3D" id="3.30.70.3220">
    <property type="match status" value="1"/>
</dbReference>
<dbReference type="HAMAP" id="MF_01463_B">
    <property type="entry name" value="SecD_B"/>
    <property type="match status" value="1"/>
</dbReference>
<comment type="function">
    <text evidence="9">Part of the Sec protein translocase complex. Interacts with the SecYEG preprotein conducting channel. SecDF uses the proton motive force (PMF) to complete protein translocation after the ATP-dependent function of SecA.</text>
</comment>
<keyword evidence="7 9" id="KW-0811">Translocation</keyword>
<evidence type="ECO:0000259" key="11">
    <source>
        <dbReference type="Pfam" id="PF21760"/>
    </source>
</evidence>
<evidence type="ECO:0000259" key="12">
    <source>
        <dbReference type="Pfam" id="PF22599"/>
    </source>
</evidence>
<keyword evidence="6 9" id="KW-1133">Transmembrane helix</keyword>
<feature type="transmembrane region" description="Helical" evidence="9">
    <location>
        <begin position="500"/>
        <end position="524"/>
    </location>
</feature>
<evidence type="ECO:0000256" key="3">
    <source>
        <dbReference type="ARBA" id="ARBA00022475"/>
    </source>
</evidence>
<keyword evidence="3 9" id="KW-1003">Cell membrane</keyword>
<reference evidence="13 14" key="1">
    <citation type="submission" date="2020-03" db="EMBL/GenBank/DDBJ databases">
        <title>Metabolic flexibility allows generalist bacteria to become dominant in a frequently disturbed ecosystem.</title>
        <authorList>
            <person name="Chen Y.-J."/>
            <person name="Leung P.M."/>
            <person name="Bay S.K."/>
            <person name="Hugenholtz P."/>
            <person name="Kessler A.J."/>
            <person name="Shelley G."/>
            <person name="Waite D.W."/>
            <person name="Cook P.L."/>
            <person name="Greening C."/>
        </authorList>
    </citation>
    <scope>NUCLEOTIDE SEQUENCE [LARGE SCALE GENOMIC DNA]</scope>
    <source>
        <strain evidence="13">SS_bin_28</strain>
    </source>
</reference>
<dbReference type="PRINTS" id="PR00702">
    <property type="entry name" value="ACRIFLAVINRP"/>
</dbReference>
<dbReference type="GO" id="GO:0043952">
    <property type="term" value="P:protein transport by the Sec complex"/>
    <property type="evidence" value="ECO:0007669"/>
    <property type="project" value="UniProtKB-UniRule"/>
</dbReference>
<dbReference type="SUPFAM" id="SSF82866">
    <property type="entry name" value="Multidrug efflux transporter AcrB transmembrane domain"/>
    <property type="match status" value="1"/>
</dbReference>
<dbReference type="Proteomes" id="UP000547674">
    <property type="component" value="Unassembled WGS sequence"/>
</dbReference>
<dbReference type="AlphaFoldDB" id="A0A7Y2EEA8"/>
<evidence type="ECO:0000256" key="2">
    <source>
        <dbReference type="ARBA" id="ARBA00022448"/>
    </source>
</evidence>
<dbReference type="Gene3D" id="3.30.1360.200">
    <property type="match status" value="1"/>
</dbReference>
<keyword evidence="2 9" id="KW-0813">Transport</keyword>
<feature type="domain" description="Protein translocase subunit SecDF P1" evidence="11">
    <location>
        <begin position="82"/>
        <end position="140"/>
    </location>
</feature>
<feature type="domain" description="SecDF P1 head subdomain" evidence="12">
    <location>
        <begin position="251"/>
        <end position="354"/>
    </location>
</feature>
<dbReference type="GO" id="GO:0015450">
    <property type="term" value="F:protein-transporting ATPase activity"/>
    <property type="evidence" value="ECO:0007669"/>
    <property type="project" value="InterPro"/>
</dbReference>
<feature type="domain" description="Protein export membrane protein SecD/SecF C-terminal" evidence="10">
    <location>
        <begin position="360"/>
        <end position="521"/>
    </location>
</feature>
<dbReference type="NCBIfam" id="TIGR01129">
    <property type="entry name" value="secD"/>
    <property type="match status" value="1"/>
</dbReference>
<evidence type="ECO:0000256" key="8">
    <source>
        <dbReference type="ARBA" id="ARBA00023136"/>
    </source>
</evidence>
<dbReference type="InterPro" id="IPR001036">
    <property type="entry name" value="Acrflvin-R"/>
</dbReference>
<dbReference type="GO" id="GO:0006605">
    <property type="term" value="P:protein targeting"/>
    <property type="evidence" value="ECO:0007669"/>
    <property type="project" value="UniProtKB-UniRule"/>
</dbReference>
<comment type="caution">
    <text evidence="13">The sequence shown here is derived from an EMBL/GenBank/DDBJ whole genome shotgun (WGS) entry which is preliminary data.</text>
</comment>
<dbReference type="GO" id="GO:0005886">
    <property type="term" value="C:plasma membrane"/>
    <property type="evidence" value="ECO:0007669"/>
    <property type="project" value="UniProtKB-SubCell"/>
</dbReference>
<dbReference type="Pfam" id="PF02355">
    <property type="entry name" value="SecD_SecF_C"/>
    <property type="match status" value="1"/>
</dbReference>
<keyword evidence="4 9" id="KW-0812">Transmembrane</keyword>
<dbReference type="InterPro" id="IPR054384">
    <property type="entry name" value="SecDF_P1_head"/>
</dbReference>
<dbReference type="InterPro" id="IPR048631">
    <property type="entry name" value="SecD_1st"/>
</dbReference>
<proteinExistence type="inferred from homology"/>
<feature type="transmembrane region" description="Helical" evidence="9">
    <location>
        <begin position="378"/>
        <end position="396"/>
    </location>
</feature>
<evidence type="ECO:0000256" key="7">
    <source>
        <dbReference type="ARBA" id="ARBA00023010"/>
    </source>
</evidence>
<gene>
    <name evidence="9 13" type="primary">secD</name>
    <name evidence="13" type="ORF">HKN21_15970</name>
</gene>
<comment type="subcellular location">
    <subcellularLocation>
        <location evidence="1 9">Cell membrane</location>
        <topology evidence="1 9">Multi-pass membrane protein</topology>
    </subcellularLocation>
</comment>
<dbReference type="GO" id="GO:0065002">
    <property type="term" value="P:intracellular protein transmembrane transport"/>
    <property type="evidence" value="ECO:0007669"/>
    <property type="project" value="UniProtKB-UniRule"/>
</dbReference>